<dbReference type="AlphaFoldDB" id="A0A822E8M3"/>
<sequence>MKQDPSQYYSSQQSTYPSYPPQQPGFYGAFPSQSVTYSQTSSSLSM</sequence>
<comment type="caution">
    <text evidence="2">The sequence shown here is derived from an EMBL/GenBank/DDBJ whole genome shotgun (WGS) entry which is preliminary data.</text>
</comment>
<protein>
    <submittedName>
        <fullName evidence="2">Uncharacterized protein</fullName>
    </submittedName>
</protein>
<feature type="non-terminal residue" evidence="2">
    <location>
        <position position="46"/>
    </location>
</feature>
<evidence type="ECO:0000313" key="3">
    <source>
        <dbReference type="Proteomes" id="UP000663848"/>
    </source>
</evidence>
<accession>A0A822E8M3</accession>
<feature type="region of interest" description="Disordered" evidence="1">
    <location>
        <begin position="1"/>
        <end position="27"/>
    </location>
</feature>
<feature type="compositionally biased region" description="Low complexity" evidence="1">
    <location>
        <begin position="1"/>
        <end position="17"/>
    </location>
</feature>
<evidence type="ECO:0000256" key="1">
    <source>
        <dbReference type="SAM" id="MobiDB-lite"/>
    </source>
</evidence>
<evidence type="ECO:0000313" key="2">
    <source>
        <dbReference type="EMBL" id="CAF5094967.1"/>
    </source>
</evidence>
<proteinExistence type="predicted"/>
<organism evidence="2 3">
    <name type="scientific">Rotaria socialis</name>
    <dbReference type="NCBI Taxonomy" id="392032"/>
    <lineage>
        <taxon>Eukaryota</taxon>
        <taxon>Metazoa</taxon>
        <taxon>Spiralia</taxon>
        <taxon>Gnathifera</taxon>
        <taxon>Rotifera</taxon>
        <taxon>Eurotatoria</taxon>
        <taxon>Bdelloidea</taxon>
        <taxon>Philodinida</taxon>
        <taxon>Philodinidae</taxon>
        <taxon>Rotaria</taxon>
    </lineage>
</organism>
<name>A0A822E8M3_9BILA</name>
<dbReference type="Proteomes" id="UP000663848">
    <property type="component" value="Unassembled WGS sequence"/>
</dbReference>
<gene>
    <name evidence="2" type="ORF">QYT958_LOCUS44531</name>
</gene>
<reference evidence="2" key="1">
    <citation type="submission" date="2021-02" db="EMBL/GenBank/DDBJ databases">
        <authorList>
            <person name="Nowell W R."/>
        </authorList>
    </citation>
    <scope>NUCLEOTIDE SEQUENCE</scope>
</reference>
<dbReference type="EMBL" id="CAJOBR010069400">
    <property type="protein sequence ID" value="CAF5094967.1"/>
    <property type="molecule type" value="Genomic_DNA"/>
</dbReference>